<accession>A0A4Y3R5Y8</accession>
<proteinExistence type="predicted"/>
<dbReference type="Pfam" id="PF13692">
    <property type="entry name" value="Glyco_trans_1_4"/>
    <property type="match status" value="1"/>
</dbReference>
<dbReference type="Proteomes" id="UP000319210">
    <property type="component" value="Unassembled WGS sequence"/>
</dbReference>
<dbReference type="PANTHER" id="PTHR45947:SF3">
    <property type="entry name" value="SULFOQUINOVOSYL TRANSFERASE SQD2"/>
    <property type="match status" value="1"/>
</dbReference>
<feature type="compositionally biased region" description="Basic and acidic residues" evidence="1">
    <location>
        <begin position="520"/>
        <end position="530"/>
    </location>
</feature>
<organism evidence="2 3">
    <name type="scientific">Streptomyces cacaoi</name>
    <dbReference type="NCBI Taxonomy" id="1898"/>
    <lineage>
        <taxon>Bacteria</taxon>
        <taxon>Bacillati</taxon>
        <taxon>Actinomycetota</taxon>
        <taxon>Actinomycetes</taxon>
        <taxon>Kitasatosporales</taxon>
        <taxon>Streptomycetaceae</taxon>
        <taxon>Streptomyces</taxon>
    </lineage>
</organism>
<dbReference type="EMBL" id="BJMM01000042">
    <property type="protein sequence ID" value="GEB53065.1"/>
    <property type="molecule type" value="Genomic_DNA"/>
</dbReference>
<gene>
    <name evidence="2" type="ORF">SCA03_56160</name>
</gene>
<dbReference type="SUPFAM" id="SSF53756">
    <property type="entry name" value="UDP-Glycosyltransferase/glycogen phosphorylase"/>
    <property type="match status" value="2"/>
</dbReference>
<dbReference type="RefSeq" id="WP_141275720.1">
    <property type="nucleotide sequence ID" value="NZ_BJMM01000042.1"/>
</dbReference>
<dbReference type="InterPro" id="IPR050194">
    <property type="entry name" value="Glycosyltransferase_grp1"/>
</dbReference>
<name>A0A4Y3R5Y8_STRCI</name>
<evidence type="ECO:0000313" key="2">
    <source>
        <dbReference type="EMBL" id="GEB53065.1"/>
    </source>
</evidence>
<dbReference type="OrthoDB" id="3318784at2"/>
<dbReference type="PANTHER" id="PTHR45947">
    <property type="entry name" value="SULFOQUINOVOSYL TRANSFERASE SQD2"/>
    <property type="match status" value="1"/>
</dbReference>
<dbReference type="GO" id="GO:0016757">
    <property type="term" value="F:glycosyltransferase activity"/>
    <property type="evidence" value="ECO:0007669"/>
    <property type="project" value="TreeGrafter"/>
</dbReference>
<evidence type="ECO:0008006" key="4">
    <source>
        <dbReference type="Google" id="ProtNLM"/>
    </source>
</evidence>
<evidence type="ECO:0000256" key="1">
    <source>
        <dbReference type="SAM" id="MobiDB-lite"/>
    </source>
</evidence>
<feature type="region of interest" description="Disordered" evidence="1">
    <location>
        <begin position="513"/>
        <end position="550"/>
    </location>
</feature>
<evidence type="ECO:0000313" key="3">
    <source>
        <dbReference type="Proteomes" id="UP000319210"/>
    </source>
</evidence>
<dbReference type="AlphaFoldDB" id="A0A4Y3R5Y8"/>
<protein>
    <recommendedName>
        <fullName evidence="4">Glycosyltransferase</fullName>
    </recommendedName>
</protein>
<reference evidence="2 3" key="1">
    <citation type="submission" date="2019-06" db="EMBL/GenBank/DDBJ databases">
        <title>Whole genome shotgun sequence of Streptomyces cacaoi subsp. cacaoi NBRC 12748.</title>
        <authorList>
            <person name="Hosoyama A."/>
            <person name="Uohara A."/>
            <person name="Ohji S."/>
            <person name="Ichikawa N."/>
        </authorList>
    </citation>
    <scope>NUCLEOTIDE SEQUENCE [LARGE SCALE GENOMIC DNA]</scope>
    <source>
        <strain evidence="2 3">NBRC 12748</strain>
    </source>
</reference>
<keyword evidence="3" id="KW-1185">Reference proteome</keyword>
<comment type="caution">
    <text evidence="2">The sequence shown here is derived from an EMBL/GenBank/DDBJ whole genome shotgun (WGS) entry which is preliminary data.</text>
</comment>
<sequence length="893" mass="95715">MENCGTRPRLAVVVGGPLQDDARAERTAVAAVRAGWDVTLIGRSSSRRREERTLGGAAVVKVPVGTEMQEQARLRATAPRGPHALLTRWGLHDERPLARAEAAHAAWVREHTARIGALAARRSAALAPLALLRTAPLRARVRVRRRLHRAVLRLYRADWLPGARGRNSARPTGNWRTDWPALLDLDLAYGPVVEELRPDVLYACGVTAVAAVARSAARLRARGLRTAWVYDARTYVAGTTWPDPGRAGALPAVEDEFAGLADAVVAPSDELARLLWQRHALSSAPLVVGDAPVRGTVGVARHTCPTVRSVCGLADEVPLLVHHGPVGAGRGVETAVEALGVLPGVHLALVGADPQDATLRALLDGAARSGTADRVHVAPRVPHAQVPDHLSSADLGLVCGRHAPDREVVLPAAVPEYLHAGLPVVSSDLRTARTFLQEHGVGVVHAAGEATALAAAVQQALDRRAELAANISGQLLHTLSWEQQSAPLLARFAALLPAPDGSASAAHRLVPREVPWPGSAERRDRQERRRPGVTVPDWRPVPAQGRPGQSRVRLGMGCANHAGQLSGFARALCRARTDVSVEVTMHTSGSPLNGYPADVKIPRGQLGAREAKLDRVNRVLGSYTHYLADAFTPAFGWLNGRHIEDDLPALRGAGIEVALLAHGSDVRDPERHRERYPDSLFHAAPEDTLAVLVRNSARNRRVAAESGLPLFATTPDLLDDLPGAQWAPLVVDVDAWACDRAVMERPRPVVVHAPSRRWTKGTERILPVLEELDRRGAIEFRLAEGLPWAGMRELVQGADIVVDQFAVGTYGTFACEGMAAGKPVVAFVDERVHKAVGAVPPIVNATAGTLHTALENLLDDRAMAAATGQESLAYVRAYHDGRHTARALDAFLT</sequence>
<dbReference type="Gene3D" id="3.40.50.2000">
    <property type="entry name" value="Glycogen Phosphorylase B"/>
    <property type="match status" value="2"/>
</dbReference>